<sequence length="119" mass="12694">MATSSRIPGGRPDGTFRTSVSRSTSLGMEALMGAWTDFAAANEDVRGLIVGDVGVSGTEHRITWRAKGRDGESVVVISEPKRNGTAALVVQHLGAETPERNDEVRELWRTILGDFAGGL</sequence>
<dbReference type="RefSeq" id="WP_182617070.1">
    <property type="nucleotide sequence ID" value="NZ_BAAATF010000003.1"/>
</dbReference>
<dbReference type="Proteomes" id="UP000540568">
    <property type="component" value="Unassembled WGS sequence"/>
</dbReference>
<evidence type="ECO:0000313" key="2">
    <source>
        <dbReference type="EMBL" id="MBA8808793.1"/>
    </source>
</evidence>
<proteinExistence type="predicted"/>
<gene>
    <name evidence="2" type="ORF">FHX71_002735</name>
</gene>
<evidence type="ECO:0000256" key="1">
    <source>
        <dbReference type="SAM" id="MobiDB-lite"/>
    </source>
</evidence>
<protein>
    <recommendedName>
        <fullName evidence="4">Polyketide cyclase/dehydrase/lipid transport protein</fullName>
    </recommendedName>
</protein>
<organism evidence="2 3">
    <name type="scientific">Promicromonospora sukumoe</name>
    <dbReference type="NCBI Taxonomy" id="88382"/>
    <lineage>
        <taxon>Bacteria</taxon>
        <taxon>Bacillati</taxon>
        <taxon>Actinomycetota</taxon>
        <taxon>Actinomycetes</taxon>
        <taxon>Micrococcales</taxon>
        <taxon>Promicromonosporaceae</taxon>
        <taxon>Promicromonospora</taxon>
    </lineage>
</organism>
<evidence type="ECO:0000313" key="3">
    <source>
        <dbReference type="Proteomes" id="UP000540568"/>
    </source>
</evidence>
<feature type="region of interest" description="Disordered" evidence="1">
    <location>
        <begin position="1"/>
        <end position="21"/>
    </location>
</feature>
<accession>A0A7W3J9L0</accession>
<comment type="caution">
    <text evidence="2">The sequence shown here is derived from an EMBL/GenBank/DDBJ whole genome shotgun (WGS) entry which is preliminary data.</text>
</comment>
<dbReference type="AlphaFoldDB" id="A0A7W3J9L0"/>
<name>A0A7W3J9L0_9MICO</name>
<evidence type="ECO:0008006" key="4">
    <source>
        <dbReference type="Google" id="ProtNLM"/>
    </source>
</evidence>
<reference evidence="2 3" key="1">
    <citation type="submission" date="2020-07" db="EMBL/GenBank/DDBJ databases">
        <title>Sequencing the genomes of 1000 actinobacteria strains.</title>
        <authorList>
            <person name="Klenk H.-P."/>
        </authorList>
    </citation>
    <scope>NUCLEOTIDE SEQUENCE [LARGE SCALE GENOMIC DNA]</scope>
    <source>
        <strain evidence="2 3">DSM 44121</strain>
    </source>
</reference>
<keyword evidence="3" id="KW-1185">Reference proteome</keyword>
<dbReference type="EMBL" id="JACGWV010000001">
    <property type="protein sequence ID" value="MBA8808793.1"/>
    <property type="molecule type" value="Genomic_DNA"/>
</dbReference>